<reference evidence="7" key="1">
    <citation type="submission" date="2023-12" db="EMBL/GenBank/DDBJ databases">
        <authorList>
            <person name="Brown T."/>
        </authorList>
    </citation>
    <scope>NUCLEOTIDE SEQUENCE</scope>
</reference>
<gene>
    <name evidence="7" type="ORF">MPIPNATIZW_LOCUS7713</name>
</gene>
<feature type="region of interest" description="Disordered" evidence="5">
    <location>
        <begin position="1"/>
        <end position="24"/>
    </location>
</feature>
<dbReference type="InterPro" id="IPR032454">
    <property type="entry name" value="Histone_H2A_C"/>
</dbReference>
<keyword evidence="2" id="KW-0158">Chromosome</keyword>
<evidence type="ECO:0000256" key="4">
    <source>
        <dbReference type="ARBA" id="ARBA00023269"/>
    </source>
</evidence>
<keyword evidence="4" id="KW-0544">Nucleosome core</keyword>
<evidence type="ECO:0000313" key="8">
    <source>
        <dbReference type="Proteomes" id="UP001314169"/>
    </source>
</evidence>
<name>A0ABN9ZT61_PIPNA</name>
<keyword evidence="8" id="KW-1185">Reference proteome</keyword>
<evidence type="ECO:0000313" key="7">
    <source>
        <dbReference type="EMBL" id="CAK6439407.1"/>
    </source>
</evidence>
<feature type="non-terminal residue" evidence="7">
    <location>
        <position position="1"/>
    </location>
</feature>
<feature type="non-terminal residue" evidence="7">
    <location>
        <position position="69"/>
    </location>
</feature>
<organism evidence="7 8">
    <name type="scientific">Pipistrellus nathusii</name>
    <name type="common">Nathusius' pipistrelle</name>
    <dbReference type="NCBI Taxonomy" id="59473"/>
    <lineage>
        <taxon>Eukaryota</taxon>
        <taxon>Metazoa</taxon>
        <taxon>Chordata</taxon>
        <taxon>Craniata</taxon>
        <taxon>Vertebrata</taxon>
        <taxon>Euteleostomi</taxon>
        <taxon>Mammalia</taxon>
        <taxon>Eutheria</taxon>
        <taxon>Laurasiatheria</taxon>
        <taxon>Chiroptera</taxon>
        <taxon>Yangochiroptera</taxon>
        <taxon>Vespertilionidae</taxon>
        <taxon>Pipistrellus</taxon>
    </lineage>
</organism>
<evidence type="ECO:0000256" key="5">
    <source>
        <dbReference type="SAM" id="MobiDB-lite"/>
    </source>
</evidence>
<evidence type="ECO:0000256" key="1">
    <source>
        <dbReference type="ARBA" id="ARBA00004286"/>
    </source>
</evidence>
<dbReference type="Pfam" id="PF16211">
    <property type="entry name" value="Histone_H2A_C"/>
    <property type="match status" value="1"/>
</dbReference>
<evidence type="ECO:0000259" key="6">
    <source>
        <dbReference type="Pfam" id="PF16211"/>
    </source>
</evidence>
<evidence type="ECO:0000256" key="3">
    <source>
        <dbReference type="ARBA" id="ARBA00023125"/>
    </source>
</evidence>
<proteinExistence type="predicted"/>
<keyword evidence="3" id="KW-0238">DNA-binding</keyword>
<sequence>MSGRRKQGGKARAKAKSRSSPAICSWPRVTRSSKNYSGGVTIAQGGVLTKIQAVLLPKKRRVTSLAKTS</sequence>
<feature type="domain" description="Histone H2A C-terminal" evidence="6">
    <location>
        <begin position="38"/>
        <end position="61"/>
    </location>
</feature>
<comment type="subcellular location">
    <subcellularLocation>
        <location evidence="1">Chromosome</location>
    </subcellularLocation>
</comment>
<protein>
    <recommendedName>
        <fullName evidence="6">Histone H2A C-terminal domain-containing protein</fullName>
    </recommendedName>
</protein>
<feature type="compositionally biased region" description="Basic residues" evidence="5">
    <location>
        <begin position="1"/>
        <end position="17"/>
    </location>
</feature>
<evidence type="ECO:0000256" key="2">
    <source>
        <dbReference type="ARBA" id="ARBA00022454"/>
    </source>
</evidence>
<accession>A0ABN9ZT61</accession>
<dbReference type="Proteomes" id="UP001314169">
    <property type="component" value="Chromosome 18"/>
</dbReference>
<dbReference type="EMBL" id="OY882875">
    <property type="protein sequence ID" value="CAK6439407.1"/>
    <property type="molecule type" value="Genomic_DNA"/>
</dbReference>